<keyword evidence="2" id="KW-1185">Reference proteome</keyword>
<dbReference type="AlphaFoldDB" id="A0A2J6S8U2"/>
<name>A0A2J6S8U2_HYAVF</name>
<reference evidence="1 2" key="1">
    <citation type="submission" date="2016-04" db="EMBL/GenBank/DDBJ databases">
        <title>A degradative enzymes factory behind the ericoid mycorrhizal symbiosis.</title>
        <authorList>
            <consortium name="DOE Joint Genome Institute"/>
            <person name="Martino E."/>
            <person name="Morin E."/>
            <person name="Grelet G."/>
            <person name="Kuo A."/>
            <person name="Kohler A."/>
            <person name="Daghino S."/>
            <person name="Barry K."/>
            <person name="Choi C."/>
            <person name="Cichocki N."/>
            <person name="Clum A."/>
            <person name="Copeland A."/>
            <person name="Hainaut M."/>
            <person name="Haridas S."/>
            <person name="Labutti K."/>
            <person name="Lindquist E."/>
            <person name="Lipzen A."/>
            <person name="Khouja H.-R."/>
            <person name="Murat C."/>
            <person name="Ohm R."/>
            <person name="Olson A."/>
            <person name="Spatafora J."/>
            <person name="Veneault-Fourrey C."/>
            <person name="Henrissat B."/>
            <person name="Grigoriev I."/>
            <person name="Martin F."/>
            <person name="Perotto S."/>
        </authorList>
    </citation>
    <scope>NUCLEOTIDE SEQUENCE [LARGE SCALE GENOMIC DNA]</scope>
    <source>
        <strain evidence="1 2">F</strain>
    </source>
</reference>
<accession>A0A2J6S8U2</accession>
<dbReference type="Proteomes" id="UP000235786">
    <property type="component" value="Unassembled WGS sequence"/>
</dbReference>
<organism evidence="1 2">
    <name type="scientific">Hyaloscypha variabilis (strain UAMH 11265 / GT02V1 / F)</name>
    <name type="common">Meliniomyces variabilis</name>
    <dbReference type="NCBI Taxonomy" id="1149755"/>
    <lineage>
        <taxon>Eukaryota</taxon>
        <taxon>Fungi</taxon>
        <taxon>Dikarya</taxon>
        <taxon>Ascomycota</taxon>
        <taxon>Pezizomycotina</taxon>
        <taxon>Leotiomycetes</taxon>
        <taxon>Helotiales</taxon>
        <taxon>Hyaloscyphaceae</taxon>
        <taxon>Hyaloscypha</taxon>
        <taxon>Hyaloscypha variabilis</taxon>
    </lineage>
</organism>
<dbReference type="EMBL" id="KZ613938">
    <property type="protein sequence ID" value="PMD47170.1"/>
    <property type="molecule type" value="Genomic_DNA"/>
</dbReference>
<sequence>MMANLTFVHSDSMGQLYGQISTVNQITNNMSTELILLRRDLESKSPKNYKKTLDTAAGTAEIQQQRTMSGSMFRSKKSVTFQSCRSWFGKFLIRREYRTAEFREDESDSVQGTYTTGVTTWKFMPSFVARAFEFQALSTCGSIQRSIRIYPIISGRHPVWRMCINGDLKGIQTLLSARQVSPFSVDEKGHTLLHVRYAKSSRL</sequence>
<proteinExistence type="predicted"/>
<protein>
    <submittedName>
        <fullName evidence="1">Uncharacterized protein</fullName>
    </submittedName>
</protein>
<gene>
    <name evidence="1" type="ORF">L207DRAFT_606278</name>
</gene>
<evidence type="ECO:0000313" key="1">
    <source>
        <dbReference type="EMBL" id="PMD47170.1"/>
    </source>
</evidence>
<evidence type="ECO:0000313" key="2">
    <source>
        <dbReference type="Proteomes" id="UP000235786"/>
    </source>
</evidence>
<dbReference type="OrthoDB" id="3560546at2759"/>